<sequence>MTKVFDWIQANHIHHTIYIVTNNISTAQHIGRRDRKNRQRLANELIDMAMTNVTVSGIK</sequence>
<dbReference type="Proteomes" id="UP000790347">
    <property type="component" value="Unassembled WGS sequence"/>
</dbReference>
<dbReference type="AlphaFoldDB" id="A0A922HXR4"/>
<reference evidence="1" key="2">
    <citation type="journal article" date="2022" name="Res Sq">
        <title>Comparative Genomics Reveals Insights into the Divergent Evolution of Astigmatic Mites and Household Pest Adaptations.</title>
        <authorList>
            <person name="Xiong Q."/>
            <person name="Wan A.T.-Y."/>
            <person name="Liu X.-Y."/>
            <person name="Fung C.S.-H."/>
            <person name="Xiao X."/>
            <person name="Malainual N."/>
            <person name="Hou J."/>
            <person name="Wang L."/>
            <person name="Wang M."/>
            <person name="Yang K."/>
            <person name="Cui Y."/>
            <person name="Leung E."/>
            <person name="Nong W."/>
            <person name="Shin S.-K."/>
            <person name="Au S."/>
            <person name="Jeong K.Y."/>
            <person name="Chew F.T."/>
            <person name="Hui J."/>
            <person name="Leung T.F."/>
            <person name="Tungtrongchitr A."/>
            <person name="Zhong N."/>
            <person name="Liu Z."/>
            <person name="Tsui S."/>
        </authorList>
    </citation>
    <scope>NUCLEOTIDE SEQUENCE</scope>
    <source>
        <strain evidence="1">Derf</strain>
        <tissue evidence="1">Whole organism</tissue>
    </source>
</reference>
<gene>
    <name evidence="1" type="ORF">DERF_009860</name>
</gene>
<evidence type="ECO:0000313" key="1">
    <source>
        <dbReference type="EMBL" id="KAH9511393.1"/>
    </source>
</evidence>
<protein>
    <submittedName>
        <fullName evidence="1">Uncharacterized protein</fullName>
    </submittedName>
</protein>
<evidence type="ECO:0000313" key="2">
    <source>
        <dbReference type="Proteomes" id="UP000790347"/>
    </source>
</evidence>
<name>A0A922HXR4_DERFA</name>
<comment type="caution">
    <text evidence="1">The sequence shown here is derived from an EMBL/GenBank/DDBJ whole genome shotgun (WGS) entry which is preliminary data.</text>
</comment>
<keyword evidence="2" id="KW-1185">Reference proteome</keyword>
<accession>A0A922HXR4</accession>
<organism evidence="1 2">
    <name type="scientific">Dermatophagoides farinae</name>
    <name type="common">American house dust mite</name>
    <dbReference type="NCBI Taxonomy" id="6954"/>
    <lineage>
        <taxon>Eukaryota</taxon>
        <taxon>Metazoa</taxon>
        <taxon>Ecdysozoa</taxon>
        <taxon>Arthropoda</taxon>
        <taxon>Chelicerata</taxon>
        <taxon>Arachnida</taxon>
        <taxon>Acari</taxon>
        <taxon>Acariformes</taxon>
        <taxon>Sarcoptiformes</taxon>
        <taxon>Astigmata</taxon>
        <taxon>Psoroptidia</taxon>
        <taxon>Analgoidea</taxon>
        <taxon>Pyroglyphidae</taxon>
        <taxon>Dermatophagoidinae</taxon>
        <taxon>Dermatophagoides</taxon>
    </lineage>
</organism>
<reference evidence="1" key="1">
    <citation type="submission" date="2013-05" db="EMBL/GenBank/DDBJ databases">
        <authorList>
            <person name="Yim A.K.Y."/>
            <person name="Chan T.F."/>
            <person name="Ji K.M."/>
            <person name="Liu X.Y."/>
            <person name="Zhou J.W."/>
            <person name="Li R.Q."/>
            <person name="Yang K.Y."/>
            <person name="Li J."/>
            <person name="Li M."/>
            <person name="Law P.T.W."/>
            <person name="Wu Y.L."/>
            <person name="Cai Z.L."/>
            <person name="Qin H."/>
            <person name="Bao Y."/>
            <person name="Leung R.K.K."/>
            <person name="Ng P.K.S."/>
            <person name="Zou J."/>
            <person name="Zhong X.J."/>
            <person name="Ran P.X."/>
            <person name="Zhong N.S."/>
            <person name="Liu Z.G."/>
            <person name="Tsui S.K.W."/>
        </authorList>
    </citation>
    <scope>NUCLEOTIDE SEQUENCE</scope>
    <source>
        <strain evidence="1">Derf</strain>
        <tissue evidence="1">Whole organism</tissue>
    </source>
</reference>
<proteinExistence type="predicted"/>
<dbReference type="EMBL" id="ASGP02000004">
    <property type="protein sequence ID" value="KAH9511393.1"/>
    <property type="molecule type" value="Genomic_DNA"/>
</dbReference>